<evidence type="ECO:0000256" key="3">
    <source>
        <dbReference type="ARBA" id="ARBA00022777"/>
    </source>
</evidence>
<feature type="compositionally biased region" description="Basic residues" evidence="5">
    <location>
        <begin position="589"/>
        <end position="601"/>
    </location>
</feature>
<dbReference type="GO" id="GO:0004674">
    <property type="term" value="F:protein serine/threonine kinase activity"/>
    <property type="evidence" value="ECO:0007669"/>
    <property type="project" value="TreeGrafter"/>
</dbReference>
<dbReference type="PROSITE" id="PS00109">
    <property type="entry name" value="PROTEIN_KINASE_TYR"/>
    <property type="match status" value="1"/>
</dbReference>
<evidence type="ECO:0000313" key="8">
    <source>
        <dbReference type="EMBL" id="AFR07360.1"/>
    </source>
</evidence>
<reference evidence="9" key="2">
    <citation type="submission" date="2012-08" db="EMBL/GenBank/DDBJ databases">
        <title>Whole-genome sequence of Nocardiopsis alba strain ATCC BAA-2165 associated with honeybees.</title>
        <authorList>
            <person name="Qiao J."/>
            <person name="Chen L."/>
            <person name="Li Y."/>
            <person name="Wang J."/>
            <person name="Zhang W."/>
            <person name="Chen S."/>
        </authorList>
    </citation>
    <scope>NUCLEOTIDE SEQUENCE [LARGE SCALE GENOMIC DNA]</scope>
    <source>
        <strain evidence="9">ATCC BAA-2165 / BE74</strain>
    </source>
</reference>
<keyword evidence="2" id="KW-0547">Nucleotide-binding</keyword>
<reference evidence="8 9" key="1">
    <citation type="journal article" date="2012" name="J. Bacteriol.">
        <title>Whole-Genome Sequence of Nocardiopsis alba Strain ATCC BAA-2165, Associated with Honeybees.</title>
        <authorList>
            <person name="Qiao J."/>
            <person name="Chen L."/>
            <person name="Li Y."/>
            <person name="Wang J."/>
            <person name="Zhang W."/>
            <person name="Chen S."/>
        </authorList>
    </citation>
    <scope>NUCLEOTIDE SEQUENCE [LARGE SCALE GENOMIC DNA]</scope>
    <source>
        <strain evidence="9">ATCC BAA-2165 / BE74</strain>
    </source>
</reference>
<dbReference type="InterPro" id="IPR008266">
    <property type="entry name" value="Tyr_kinase_AS"/>
</dbReference>
<evidence type="ECO:0000256" key="6">
    <source>
        <dbReference type="SAM" id="Phobius"/>
    </source>
</evidence>
<dbReference type="SUPFAM" id="SSF56112">
    <property type="entry name" value="Protein kinase-like (PK-like)"/>
    <property type="match status" value="1"/>
</dbReference>
<dbReference type="PANTHER" id="PTHR43289">
    <property type="entry name" value="MITOGEN-ACTIVATED PROTEIN KINASE KINASE KINASE 20-RELATED"/>
    <property type="match status" value="1"/>
</dbReference>
<dbReference type="HOGENOM" id="CLU_390205_0_0_11"/>
<dbReference type="InterPro" id="IPR000719">
    <property type="entry name" value="Prot_kinase_dom"/>
</dbReference>
<protein>
    <submittedName>
        <fullName evidence="8">Tyrosine kinase family protein</fullName>
    </submittedName>
</protein>
<dbReference type="KEGG" id="nal:B005_3424"/>
<evidence type="ECO:0000256" key="4">
    <source>
        <dbReference type="ARBA" id="ARBA00022840"/>
    </source>
</evidence>
<evidence type="ECO:0000259" key="7">
    <source>
        <dbReference type="PROSITE" id="PS50011"/>
    </source>
</evidence>
<keyword evidence="3 8" id="KW-0418">Kinase</keyword>
<dbReference type="Gene3D" id="3.30.200.20">
    <property type="entry name" value="Phosphorylase Kinase, domain 1"/>
    <property type="match status" value="1"/>
</dbReference>
<feature type="compositionally biased region" description="Basic and acidic residues" evidence="5">
    <location>
        <begin position="665"/>
        <end position="674"/>
    </location>
</feature>
<keyword evidence="6" id="KW-0812">Transmembrane</keyword>
<evidence type="ECO:0000256" key="1">
    <source>
        <dbReference type="ARBA" id="ARBA00022679"/>
    </source>
</evidence>
<dbReference type="PROSITE" id="PS50011">
    <property type="entry name" value="PROTEIN_KINASE_DOM"/>
    <property type="match status" value="1"/>
</dbReference>
<dbReference type="InterPro" id="IPR011009">
    <property type="entry name" value="Kinase-like_dom_sf"/>
</dbReference>
<name>J7L7C4_NOCAA</name>
<feature type="region of interest" description="Disordered" evidence="5">
    <location>
        <begin position="570"/>
        <end position="604"/>
    </location>
</feature>
<dbReference type="eggNOG" id="COG0515">
    <property type="taxonomic scope" value="Bacteria"/>
</dbReference>
<evidence type="ECO:0000256" key="5">
    <source>
        <dbReference type="SAM" id="MobiDB-lite"/>
    </source>
</evidence>
<dbReference type="PANTHER" id="PTHR43289:SF34">
    <property type="entry name" value="SERINE_THREONINE-PROTEIN KINASE YBDM-RELATED"/>
    <property type="match status" value="1"/>
</dbReference>
<dbReference type="GO" id="GO:0005524">
    <property type="term" value="F:ATP binding"/>
    <property type="evidence" value="ECO:0007669"/>
    <property type="project" value="UniProtKB-KW"/>
</dbReference>
<sequence>MMIGDTLGGYRLEKKLGEGGYGTVYLGRREDGEPGAVKVLHPHIAGTPEFRRRFQAEAMLSMDIPPYFIARVLKTGDPEARPEPDQEPAWVVTEYVEGRTLRKLVMGDGSDEGPLGEDDLHRTAVATATALVSIHSADVVHRDFTPSNIMVTGDGVRVIDFGIARAVEEAPTMASGSTGTLRYMAPEQILGTEVSPAIDVFAWGAVIAFAGTGRDVFDGGSAWETRQRILYGEADLRGLPEALVGVVSWCLEKDPELRPTSHRLLSRLLGKETSSIEEEGEATQRDSRTLLDEGAAAFWRSITMGMSGFPTVAGPDREGTFEIAGTFYGTVAELARGVQSRWPEAHGMLRDAHKRQELLRWLPEEEGKAREIVGVLPEAWGGADVQAANLVAELSPDLPALFRDLDMSWGALFSTKDGRAWPYREPEHERLMDLVERHGLLKALSGHHCIGSDHSCRRERPCSRYVHVARQASDLFERLRALEGWLRGAAATAGFDRERLSPVEKGDLVHMLGTHERRNGEAPALAVWATQGLPEGELRERARRVVREADDPWPAAVALYACRDDLRRVSERSAGPRERPGPRPAVDHGRRKGGGRGRRGPVGREPRGLSRLLWAVGAILVVAGVVLGALYWGDLTLLALMATGAGAALIVIGRVLLEDHRKALTGEERGEHGSEAGTAGESPVDEAPLGDEERRAELLRHLFDFPE</sequence>
<dbReference type="Proteomes" id="UP000003779">
    <property type="component" value="Chromosome"/>
</dbReference>
<dbReference type="EMBL" id="CP003788">
    <property type="protein sequence ID" value="AFR07360.1"/>
    <property type="molecule type" value="Genomic_DNA"/>
</dbReference>
<dbReference type="AlphaFoldDB" id="J7L7C4"/>
<dbReference type="PATRIC" id="fig|1205910.3.peg.3235"/>
<evidence type="ECO:0000256" key="2">
    <source>
        <dbReference type="ARBA" id="ARBA00022741"/>
    </source>
</evidence>
<organism evidence="8 9">
    <name type="scientific">Nocardiopsis alba (strain ATCC BAA-2165 / BE74)</name>
    <dbReference type="NCBI Taxonomy" id="1205910"/>
    <lineage>
        <taxon>Bacteria</taxon>
        <taxon>Bacillati</taxon>
        <taxon>Actinomycetota</taxon>
        <taxon>Actinomycetes</taxon>
        <taxon>Streptosporangiales</taxon>
        <taxon>Nocardiopsidaceae</taxon>
        <taxon>Nocardiopsis</taxon>
    </lineage>
</organism>
<accession>J7L7C4</accession>
<dbReference type="Gene3D" id="1.10.510.10">
    <property type="entry name" value="Transferase(Phosphotransferase) domain 1"/>
    <property type="match status" value="1"/>
</dbReference>
<evidence type="ECO:0000313" key="9">
    <source>
        <dbReference type="Proteomes" id="UP000003779"/>
    </source>
</evidence>
<keyword evidence="4" id="KW-0067">ATP-binding</keyword>
<dbReference type="Pfam" id="PF00069">
    <property type="entry name" value="Pkinase"/>
    <property type="match status" value="1"/>
</dbReference>
<dbReference type="CDD" id="cd14014">
    <property type="entry name" value="STKc_PknB_like"/>
    <property type="match status" value="1"/>
</dbReference>
<keyword evidence="6" id="KW-1133">Transmembrane helix</keyword>
<feature type="region of interest" description="Disordered" evidence="5">
    <location>
        <begin position="665"/>
        <end position="690"/>
    </location>
</feature>
<gene>
    <name evidence="8" type="ordered locus">B005_3424</name>
</gene>
<feature type="transmembrane region" description="Helical" evidence="6">
    <location>
        <begin position="612"/>
        <end position="632"/>
    </location>
</feature>
<feature type="compositionally biased region" description="Basic and acidic residues" evidence="5">
    <location>
        <begin position="570"/>
        <end position="588"/>
    </location>
</feature>
<dbReference type="STRING" id="1205910.B005_3424"/>
<feature type="transmembrane region" description="Helical" evidence="6">
    <location>
        <begin position="638"/>
        <end position="657"/>
    </location>
</feature>
<proteinExistence type="predicted"/>
<feature type="domain" description="Protein kinase" evidence="7">
    <location>
        <begin position="10"/>
        <end position="269"/>
    </location>
</feature>
<keyword evidence="6" id="KW-0472">Membrane</keyword>
<keyword evidence="1" id="KW-0808">Transferase</keyword>